<sequence>MSTYNTGQEQNVIYQADPAVIRHLHGVRDSLHQSCKPYLNHKVNVQTLDGLVHEGTIAGVDNKHLYLNVAVNGQMPRGYYNPYQPYHPHHPHPGPGPYPGHYPGPPFNNNVILPLVLFELLAISLL</sequence>
<keyword evidence="2" id="KW-1185">Reference proteome</keyword>
<dbReference type="RefSeq" id="WP_060623030.1">
    <property type="nucleotide sequence ID" value="NZ_LCZJ02000018.1"/>
</dbReference>
<evidence type="ECO:0000313" key="2">
    <source>
        <dbReference type="Proteomes" id="UP000054709"/>
    </source>
</evidence>
<accession>A0A0W1B1Q3</accession>
<comment type="caution">
    <text evidence="1">The sequence shown here is derived from an EMBL/GenBank/DDBJ whole genome shotgun (WGS) entry which is preliminary data.</text>
</comment>
<dbReference type="AlphaFoldDB" id="A0A0W1B1Q3"/>
<protein>
    <submittedName>
        <fullName evidence="1">Uncharacterized protein</fullName>
    </submittedName>
</protein>
<dbReference type="Proteomes" id="UP000054709">
    <property type="component" value="Unassembled WGS sequence"/>
</dbReference>
<dbReference type="OrthoDB" id="2666278at2"/>
<name>A0A0W1B1Q3_9BACL</name>
<evidence type="ECO:0000313" key="1">
    <source>
        <dbReference type="EMBL" id="KTD87513.1"/>
    </source>
</evidence>
<organism evidence="1 2">
    <name type="scientific">Paenibacillus etheri</name>
    <dbReference type="NCBI Taxonomy" id="1306852"/>
    <lineage>
        <taxon>Bacteria</taxon>
        <taxon>Bacillati</taxon>
        <taxon>Bacillota</taxon>
        <taxon>Bacilli</taxon>
        <taxon>Bacillales</taxon>
        <taxon>Paenibacillaceae</taxon>
        <taxon>Paenibacillus</taxon>
    </lineage>
</organism>
<reference evidence="1 2" key="1">
    <citation type="journal article" date="2015" name="Int. Biodeterior. Biodegradation">
        <title>Physiological and genetic screening methods for the isolation of methyl tert-butyl ether-degrading bacteria for bioremediation purposes.</title>
        <authorList>
            <person name="Guisado I.M."/>
            <person name="Purswani J."/>
            <person name="Gonzalez Lopez J."/>
            <person name="Pozo C."/>
        </authorList>
    </citation>
    <scope>NUCLEOTIDE SEQUENCE [LARGE SCALE GENOMIC DNA]</scope>
    <source>
        <strain evidence="1 2">SH7</strain>
    </source>
</reference>
<dbReference type="EMBL" id="LCZJ02000018">
    <property type="protein sequence ID" value="KTD87513.1"/>
    <property type="molecule type" value="Genomic_DNA"/>
</dbReference>
<gene>
    <name evidence="1" type="ORF">UQ64_11940</name>
</gene>
<proteinExistence type="predicted"/>